<dbReference type="Proteomes" id="UP001056978">
    <property type="component" value="Chromosome 10"/>
</dbReference>
<dbReference type="EMBL" id="CM043778">
    <property type="protein sequence ID" value="KAI4837972.1"/>
    <property type="molecule type" value="Genomic_DNA"/>
</dbReference>
<evidence type="ECO:0000313" key="2">
    <source>
        <dbReference type="Proteomes" id="UP001056978"/>
    </source>
</evidence>
<comment type="caution">
    <text evidence="1">The sequence shown here is derived from an EMBL/GenBank/DDBJ whole genome shotgun (WGS) entry which is preliminary data.</text>
</comment>
<protein>
    <submittedName>
        <fullName evidence="1">S-adenosylmethionine decarboxylase/ornithine decarboxylase</fullName>
    </submittedName>
</protein>
<name>A0ACB9Y8J1_PLABR</name>
<keyword evidence="2" id="KW-1185">Reference proteome</keyword>
<gene>
    <name evidence="1" type="ORF">MKS88_003393</name>
</gene>
<organism evidence="1 2">
    <name type="scientific">Plasmodium brasilianum</name>
    <dbReference type="NCBI Taxonomy" id="5824"/>
    <lineage>
        <taxon>Eukaryota</taxon>
        <taxon>Sar</taxon>
        <taxon>Alveolata</taxon>
        <taxon>Apicomplexa</taxon>
        <taxon>Aconoidasida</taxon>
        <taxon>Haemosporida</taxon>
        <taxon>Plasmodiidae</taxon>
        <taxon>Plasmodium</taxon>
        <taxon>Plasmodium (Plasmodium)</taxon>
    </lineage>
</organism>
<reference evidence="1" key="1">
    <citation type="submission" date="2022-06" db="EMBL/GenBank/DDBJ databases">
        <title>The First Complete Genome of the Simian Malaria Parasite Plasmodium brasilianum.</title>
        <authorList>
            <person name="Bajic M."/>
            <person name="Ravishankar S."/>
        </authorList>
    </citation>
    <scope>NUCLEOTIDE SEQUENCE</scope>
    <source>
        <strain evidence="1">Bolivian I</strain>
    </source>
</reference>
<evidence type="ECO:0000313" key="1">
    <source>
        <dbReference type="EMBL" id="KAI4837972.1"/>
    </source>
</evidence>
<sequence>MNSAFEGIEKRVVVKLRKEFFSDNKITSLLDVPRKLWEDKLKLIGCSIISEIEEDINLPRDERCRVYLLSESSLFIYNDTVFIKTCGKTKVLFFIPFLVDLLIYKIKNKYVLDKDCLYDESFIKNKDLTEITDFIKNSFEYSFFTHMNYQNVTNDGYYEQEYPHKSIEDEKNFFQFFFKKIEFSNTPLSMNRAHYIFFAQVSSNKSDGRGGSSSSNGSASYYSSNGVNAHPAATNYKFCSEIHLFGIAKYREMKHFHELYLNEDSLNIFSKNIDSAIKTYDENEKVEICSSDYSLEWTENSSKSTTNTNNVYKDGTQLLTITDEVISPYTEKKSVFSSDISFSSRLLESSEKILDEAMTSCEDMVSLRYDEDYLNTNCNRRNNNSTTCSSVYDEGKSSTILSSETKDQFRQNALDSISQHNIDAGNKMTKKEIVSGTEVKRENAYLNELYFAQYSSCRDAGTTLIHSNQSYNNYNIDLRNTYTSLNNKYSVDSCLKNGGVCMELSSPSFISNANNTNSNNYRSSEYHGSNFCVKKIDTNIYECKNVQNKERCLYNEFYFTPCGYSCNVVHKNNYFCVHYSPEDLVSYVSIEVSCNIKFDTFMNFMNNQLNFYNGKFMCIINYSYYPDDCRAYCNPLTIGSVHNSINVSSVSNGISRLGKGDQLTYGYTAYNNAEIYQINKKLTKNLIINNNQYYSLIALKQKSVGFLKIQYFVYELKNMNEEKTTNILFPCGIISSSGSKKHVGNNFSITPLSSNVVNDMYKYSYIFCKQNKVMIVDIPSDSNTSNSNSANGLRNVSNDLLILENAENIEKEHKDSSSYDEQKKKGAEIRRGRSSVGARNYSKGTNNTVVEGNEEEGEREREGERRKLNDDKEEGENGSDVKAQKDEAGTCIETKHKEEMRNYYKKNKIEMFTLSKILSENIDTSVVCINVQKILAQYIRFKKNLPSVTPFYSVKSNNDEIVLKFLYGLNCNFDCASVGEIKKLIAIFPNIERNRIIYANTIKSVNSLIYAKNENVNLCTFDNIEELKKILKHHPKCSLLLRINVDFKNYKSYMSSKYGANEYEWGNILQFGKENNLNIIGVSFHVGSNTKNLFDYCQAIKLSRDVWNISKTIGYEFEILNLGGGYPEELEYDSAKTHEKRNYCTLNEEELKKDIMNFLNEKSVVKTKYNFYNFEKIALAINMSIEHYYKDIKNKLRIICEPGRYMVASSSTLAVKVIGKRHPTFKDIMLKDLRDEDILNFSKGPNNGDIEVTNNAGEEEQAKQDDRVKSEKGDASEDTSVGTSIDTSASARSNDEKTEDELLMLSHANIGNNFSSSNSKLGNITNIKKEVVNINNNRYNYYSYYVSDSIYGCFSGIIFDEYNRTPVYVIKNKNYSNNSILSSPLYLANIFGQSCDGLDMINSITYLPECDINDWIIYEYAGAYTFVSSSDFNGFAKCQKIYIFPKNEFPFLK</sequence>
<proteinExistence type="predicted"/>
<accession>A0ACB9Y8J1</accession>